<dbReference type="NCBIfam" id="TIGR01783">
    <property type="entry name" value="TonB-siderophor"/>
    <property type="match status" value="1"/>
</dbReference>
<dbReference type="InterPro" id="IPR000531">
    <property type="entry name" value="Beta-barrel_TonB"/>
</dbReference>
<evidence type="ECO:0000259" key="17">
    <source>
        <dbReference type="Pfam" id="PF00593"/>
    </source>
</evidence>
<dbReference type="GO" id="GO:0015344">
    <property type="term" value="F:siderophore uptake transmembrane transporter activity"/>
    <property type="evidence" value="ECO:0007669"/>
    <property type="project" value="TreeGrafter"/>
</dbReference>
<evidence type="ECO:0000256" key="13">
    <source>
        <dbReference type="ARBA" id="ARBA00023237"/>
    </source>
</evidence>
<comment type="caution">
    <text evidence="19">The sequence shown here is derived from an EMBL/GenBank/DDBJ whole genome shotgun (WGS) entry which is preliminary data.</text>
</comment>
<dbReference type="PANTHER" id="PTHR32552:SF68">
    <property type="entry name" value="FERRICHROME OUTER MEMBRANE TRANSPORTER_PHAGE RECEPTOR"/>
    <property type="match status" value="1"/>
</dbReference>
<dbReference type="CDD" id="cd01347">
    <property type="entry name" value="ligand_gated_channel"/>
    <property type="match status" value="1"/>
</dbReference>
<dbReference type="RefSeq" id="WP_110814986.1">
    <property type="nucleotide sequence ID" value="NZ_QJTE01000004.1"/>
</dbReference>
<keyword evidence="13 14" id="KW-0998">Cell outer membrane</keyword>
<dbReference type="InterPro" id="IPR037066">
    <property type="entry name" value="Plug_dom_sf"/>
</dbReference>
<comment type="similarity">
    <text evidence="2 14 15">Belongs to the TonB-dependent receptor family.</text>
</comment>
<evidence type="ECO:0000256" key="14">
    <source>
        <dbReference type="PROSITE-ProRule" id="PRU01360"/>
    </source>
</evidence>
<dbReference type="PANTHER" id="PTHR32552">
    <property type="entry name" value="FERRICHROME IRON RECEPTOR-RELATED"/>
    <property type="match status" value="1"/>
</dbReference>
<dbReference type="Pfam" id="PF07715">
    <property type="entry name" value="Plug"/>
    <property type="match status" value="1"/>
</dbReference>
<dbReference type="Pfam" id="PF00593">
    <property type="entry name" value="TonB_dep_Rec_b-barrel"/>
    <property type="match status" value="1"/>
</dbReference>
<keyword evidence="6 14" id="KW-0812">Transmembrane</keyword>
<dbReference type="AlphaFoldDB" id="A0A318SNZ3"/>
<dbReference type="Proteomes" id="UP000248311">
    <property type="component" value="Unassembled WGS sequence"/>
</dbReference>
<evidence type="ECO:0000256" key="6">
    <source>
        <dbReference type="ARBA" id="ARBA00022692"/>
    </source>
</evidence>
<dbReference type="InterPro" id="IPR036942">
    <property type="entry name" value="Beta-barrel_TonB_sf"/>
</dbReference>
<dbReference type="GO" id="GO:0038023">
    <property type="term" value="F:signaling receptor activity"/>
    <property type="evidence" value="ECO:0007669"/>
    <property type="project" value="InterPro"/>
</dbReference>
<dbReference type="Gene3D" id="2.170.130.10">
    <property type="entry name" value="TonB-dependent receptor, plug domain"/>
    <property type="match status" value="1"/>
</dbReference>
<accession>A0A318SNZ3</accession>
<feature type="domain" description="TonB-dependent receptor-like beta-barrel" evidence="17">
    <location>
        <begin position="272"/>
        <end position="672"/>
    </location>
</feature>
<evidence type="ECO:0000256" key="11">
    <source>
        <dbReference type="ARBA" id="ARBA00023136"/>
    </source>
</evidence>
<evidence type="ECO:0000256" key="8">
    <source>
        <dbReference type="ARBA" id="ARBA00023004"/>
    </source>
</evidence>
<name>A0A318SNZ3_9RHOB</name>
<keyword evidence="12 19" id="KW-0675">Receptor</keyword>
<keyword evidence="8" id="KW-0408">Iron</keyword>
<evidence type="ECO:0000256" key="9">
    <source>
        <dbReference type="ARBA" id="ARBA00023065"/>
    </source>
</evidence>
<keyword evidence="4 14" id="KW-1134">Transmembrane beta strand</keyword>
<dbReference type="PROSITE" id="PS52016">
    <property type="entry name" value="TONB_DEPENDENT_REC_3"/>
    <property type="match status" value="1"/>
</dbReference>
<dbReference type="InterPro" id="IPR039426">
    <property type="entry name" value="TonB-dep_rcpt-like"/>
</dbReference>
<evidence type="ECO:0000313" key="20">
    <source>
        <dbReference type="Proteomes" id="UP000248311"/>
    </source>
</evidence>
<keyword evidence="11 14" id="KW-0472">Membrane</keyword>
<dbReference type="OrthoDB" id="9760333at2"/>
<dbReference type="EMBL" id="QJTE01000004">
    <property type="protein sequence ID" value="PYE82325.1"/>
    <property type="molecule type" value="Genomic_DNA"/>
</dbReference>
<dbReference type="GO" id="GO:0015891">
    <property type="term" value="P:siderophore transport"/>
    <property type="evidence" value="ECO:0007669"/>
    <property type="project" value="InterPro"/>
</dbReference>
<evidence type="ECO:0000256" key="2">
    <source>
        <dbReference type="ARBA" id="ARBA00009810"/>
    </source>
</evidence>
<evidence type="ECO:0000313" key="19">
    <source>
        <dbReference type="EMBL" id="PYE82325.1"/>
    </source>
</evidence>
<evidence type="ECO:0000256" key="5">
    <source>
        <dbReference type="ARBA" id="ARBA00022496"/>
    </source>
</evidence>
<feature type="signal peptide" evidence="16">
    <location>
        <begin position="1"/>
        <end position="25"/>
    </location>
</feature>
<organism evidence="19 20">
    <name type="scientific">Pseudoroseicyclus aestuarii</name>
    <dbReference type="NCBI Taxonomy" id="1795041"/>
    <lineage>
        <taxon>Bacteria</taxon>
        <taxon>Pseudomonadati</taxon>
        <taxon>Pseudomonadota</taxon>
        <taxon>Alphaproteobacteria</taxon>
        <taxon>Rhodobacterales</taxon>
        <taxon>Paracoccaceae</taxon>
        <taxon>Pseudoroseicyclus</taxon>
    </lineage>
</organism>
<keyword evidence="3 14" id="KW-0813">Transport</keyword>
<keyword evidence="9" id="KW-0406">Ion transport</keyword>
<keyword evidence="20" id="KW-1185">Reference proteome</keyword>
<proteinExistence type="inferred from homology"/>
<reference evidence="19 20" key="1">
    <citation type="submission" date="2018-06" db="EMBL/GenBank/DDBJ databases">
        <title>Genomic Encyclopedia of Type Strains, Phase III (KMG-III): the genomes of soil and plant-associated and newly described type strains.</title>
        <authorList>
            <person name="Whitman W."/>
        </authorList>
    </citation>
    <scope>NUCLEOTIDE SEQUENCE [LARGE SCALE GENOMIC DNA]</scope>
    <source>
        <strain evidence="19 20">CECT 9025</strain>
    </source>
</reference>
<gene>
    <name evidence="19" type="ORF">DFP88_10478</name>
</gene>
<evidence type="ECO:0000256" key="10">
    <source>
        <dbReference type="ARBA" id="ARBA00023077"/>
    </source>
</evidence>
<evidence type="ECO:0000259" key="18">
    <source>
        <dbReference type="Pfam" id="PF07715"/>
    </source>
</evidence>
<feature type="chain" id="PRO_5016464634" evidence="16">
    <location>
        <begin position="26"/>
        <end position="702"/>
    </location>
</feature>
<keyword evidence="5" id="KW-0410">Iron transport</keyword>
<dbReference type="Gene3D" id="2.40.170.20">
    <property type="entry name" value="TonB-dependent receptor, beta-barrel domain"/>
    <property type="match status" value="1"/>
</dbReference>
<evidence type="ECO:0000256" key="7">
    <source>
        <dbReference type="ARBA" id="ARBA00022729"/>
    </source>
</evidence>
<keyword evidence="7 16" id="KW-0732">Signal</keyword>
<evidence type="ECO:0000256" key="16">
    <source>
        <dbReference type="SAM" id="SignalP"/>
    </source>
</evidence>
<dbReference type="GO" id="GO:0009279">
    <property type="term" value="C:cell outer membrane"/>
    <property type="evidence" value="ECO:0007669"/>
    <property type="project" value="UniProtKB-SubCell"/>
</dbReference>
<evidence type="ECO:0000256" key="15">
    <source>
        <dbReference type="RuleBase" id="RU003357"/>
    </source>
</evidence>
<feature type="domain" description="TonB-dependent receptor plug" evidence="18">
    <location>
        <begin position="75"/>
        <end position="177"/>
    </location>
</feature>
<dbReference type="SUPFAM" id="SSF56935">
    <property type="entry name" value="Porins"/>
    <property type="match status" value="1"/>
</dbReference>
<evidence type="ECO:0000256" key="4">
    <source>
        <dbReference type="ARBA" id="ARBA00022452"/>
    </source>
</evidence>
<evidence type="ECO:0000256" key="3">
    <source>
        <dbReference type="ARBA" id="ARBA00022448"/>
    </source>
</evidence>
<evidence type="ECO:0000256" key="1">
    <source>
        <dbReference type="ARBA" id="ARBA00004571"/>
    </source>
</evidence>
<evidence type="ECO:0000256" key="12">
    <source>
        <dbReference type="ARBA" id="ARBA00023170"/>
    </source>
</evidence>
<protein>
    <submittedName>
        <fullName evidence="19">Iron complex outermembrane receptor protein</fullName>
    </submittedName>
</protein>
<dbReference type="InterPro" id="IPR010105">
    <property type="entry name" value="TonB_sidphr_rcpt"/>
</dbReference>
<sequence length="702" mass="75307">MPLRSRRSRRIAALLGHSALTTSLAAGLALQAAAQDTGEVVTLDPIVFTVLGADPVDGDANPFTLTGVKTATSITEVPQSVSVVGADEIERRNAAKIDEALDFTAGTQGGFYGYDSDTNWVYLRGFDATQTGVFQDGLQLYGNAFGAFYIDPVLVERIEVLRGPASMLYGASNPGGVLNYVSKRAGDADSATLGFGADTHGRVWATADATRVLDADTALRVTGKLQRVDGHGMFEDGLEGVVAGAFTRRFDSGADLTVIASYTAMDEDHVGGYWLPYDGTVSEAPFGRIDRDFNTGEPGEDSYRRDQLLLTGIWRQQIGGWQVTDTVRLGWAEIEEDQILGLGYADVETGTLSRLGFDHDSAVRSFGNDLTAERTVVSGGAEHQVLVGVNALHYALDETQYNSGATPISVTDPVYGAPQPGRGAPTTDDEKRLTQLGVYAQDQLRWGNGWIATVNARYDHVATEIDNALGADTDRSDEAFSGRIALAREIGAFTPYAVAGTFFNPPLTDNAPEEGRQYELGVKWSLDTRTLVTLAAFDIERTDVDRSRVGPDGPTKAVADIRSRGVELEATAELTPGLTLQGQVTKMDLELLSGANEGNVPFGRAETLAGLSLSWTPEQMPGLTLTGGLRHTGRSFYDDTNSAEVPEITLYDAGVSYDFAGGWSADLSVTNLTDESFVASCDGFWCYYGEERAASLSLRRSF</sequence>
<dbReference type="InterPro" id="IPR012910">
    <property type="entry name" value="Plug_dom"/>
</dbReference>
<comment type="subcellular location">
    <subcellularLocation>
        <location evidence="1 14">Cell outer membrane</location>
        <topology evidence="1 14">Multi-pass membrane protein</topology>
    </subcellularLocation>
</comment>
<keyword evidence="10 15" id="KW-0798">TonB box</keyword>